<keyword evidence="6" id="KW-1185">Reference proteome</keyword>
<reference evidence="5 6" key="1">
    <citation type="submission" date="2018-03" db="EMBL/GenBank/DDBJ databases">
        <title>Genomic Encyclopedia of Archaeal and Bacterial Type Strains, Phase II (KMG-II): from individual species to whole genera.</title>
        <authorList>
            <person name="Goeker M."/>
        </authorList>
    </citation>
    <scope>NUCLEOTIDE SEQUENCE [LARGE SCALE GENOMIC DNA]</scope>
    <source>
        <strain evidence="5 6">DSM 100214</strain>
    </source>
</reference>
<dbReference type="Pfam" id="PF02311">
    <property type="entry name" value="AraC_binding"/>
    <property type="match status" value="1"/>
</dbReference>
<organism evidence="5 6">
    <name type="scientific">Dysgonomonas alginatilytica</name>
    <dbReference type="NCBI Taxonomy" id="1605892"/>
    <lineage>
        <taxon>Bacteria</taxon>
        <taxon>Pseudomonadati</taxon>
        <taxon>Bacteroidota</taxon>
        <taxon>Bacteroidia</taxon>
        <taxon>Bacteroidales</taxon>
        <taxon>Dysgonomonadaceae</taxon>
        <taxon>Dysgonomonas</taxon>
    </lineage>
</organism>
<dbReference type="Pfam" id="PF12833">
    <property type="entry name" value="HTH_18"/>
    <property type="match status" value="1"/>
</dbReference>
<dbReference type="InterPro" id="IPR018060">
    <property type="entry name" value="HTH_AraC"/>
</dbReference>
<dbReference type="InterPro" id="IPR037923">
    <property type="entry name" value="HTH-like"/>
</dbReference>
<keyword evidence="2" id="KW-0238">DNA-binding</keyword>
<proteinExistence type="predicted"/>
<evidence type="ECO:0000256" key="3">
    <source>
        <dbReference type="ARBA" id="ARBA00023163"/>
    </source>
</evidence>
<dbReference type="PANTHER" id="PTHR43280">
    <property type="entry name" value="ARAC-FAMILY TRANSCRIPTIONAL REGULATOR"/>
    <property type="match status" value="1"/>
</dbReference>
<dbReference type="OrthoDB" id="1007602at2"/>
<dbReference type="Gene3D" id="1.10.10.60">
    <property type="entry name" value="Homeodomain-like"/>
    <property type="match status" value="2"/>
</dbReference>
<evidence type="ECO:0000313" key="5">
    <source>
        <dbReference type="EMBL" id="PXV64727.1"/>
    </source>
</evidence>
<dbReference type="SUPFAM" id="SSF51215">
    <property type="entry name" value="Regulatory protein AraC"/>
    <property type="match status" value="1"/>
</dbReference>
<dbReference type="PROSITE" id="PS01124">
    <property type="entry name" value="HTH_ARAC_FAMILY_2"/>
    <property type="match status" value="1"/>
</dbReference>
<dbReference type="GO" id="GO:0003700">
    <property type="term" value="F:DNA-binding transcription factor activity"/>
    <property type="evidence" value="ECO:0007669"/>
    <property type="project" value="InterPro"/>
</dbReference>
<dbReference type="InterPro" id="IPR003313">
    <property type="entry name" value="AraC-bd"/>
</dbReference>
<dbReference type="GO" id="GO:0043565">
    <property type="term" value="F:sequence-specific DNA binding"/>
    <property type="evidence" value="ECO:0007669"/>
    <property type="project" value="InterPro"/>
</dbReference>
<dbReference type="SMART" id="SM00342">
    <property type="entry name" value="HTH_ARAC"/>
    <property type="match status" value="1"/>
</dbReference>
<evidence type="ECO:0000256" key="1">
    <source>
        <dbReference type="ARBA" id="ARBA00023015"/>
    </source>
</evidence>
<dbReference type="InterPro" id="IPR014710">
    <property type="entry name" value="RmlC-like_jellyroll"/>
</dbReference>
<dbReference type="InterPro" id="IPR009057">
    <property type="entry name" value="Homeodomain-like_sf"/>
</dbReference>
<dbReference type="Proteomes" id="UP000247973">
    <property type="component" value="Unassembled WGS sequence"/>
</dbReference>
<evidence type="ECO:0000313" key="6">
    <source>
        <dbReference type="Proteomes" id="UP000247973"/>
    </source>
</evidence>
<protein>
    <submittedName>
        <fullName evidence="5">AraC-like protein</fullName>
    </submittedName>
</protein>
<evidence type="ECO:0000259" key="4">
    <source>
        <dbReference type="PROSITE" id="PS01124"/>
    </source>
</evidence>
<keyword evidence="1" id="KW-0805">Transcription regulation</keyword>
<dbReference type="SUPFAM" id="SSF46689">
    <property type="entry name" value="Homeodomain-like"/>
    <property type="match status" value="2"/>
</dbReference>
<feature type="domain" description="HTH araC/xylS-type" evidence="4">
    <location>
        <begin position="185"/>
        <end position="283"/>
    </location>
</feature>
<keyword evidence="3" id="KW-0804">Transcription</keyword>
<accession>A0A2V3PWL4</accession>
<dbReference type="RefSeq" id="WP_110310447.1">
    <property type="nucleotide sequence ID" value="NZ_QICL01000009.1"/>
</dbReference>
<dbReference type="EMBL" id="QICL01000009">
    <property type="protein sequence ID" value="PXV64727.1"/>
    <property type="molecule type" value="Genomic_DNA"/>
</dbReference>
<comment type="caution">
    <text evidence="5">The sequence shown here is derived from an EMBL/GenBank/DDBJ whole genome shotgun (WGS) entry which is preliminary data.</text>
</comment>
<evidence type="ECO:0000256" key="2">
    <source>
        <dbReference type="ARBA" id="ARBA00023125"/>
    </source>
</evidence>
<sequence length="286" mass="33957">MLKSNEDLSLILLNVGYSELNANWNWKNVHSPFARIYYVKEGKARTKIGDKTYILEPGYLYLTPPFTLHDNECDSYFSLYYIHFYEKVLNKESIFDKYDFPIEIEASSLDLLLTQRLLEINPDRYLHHFDPKLYDNPPIFSQYIANNNKMALHSNIETQGILYMLMSKFLELIKMKSNNKDIRINKSLLHIHENIDKDVSIDQLASIACITEDHFIRLFKKEMNCTPTRYINLKKMEKAQLFLLTTDMSIRNIAFDLSIDNISYFNRIFKQHTGKTPTQYREEYNR</sequence>
<dbReference type="AlphaFoldDB" id="A0A2V3PWL4"/>
<name>A0A2V3PWL4_9BACT</name>
<dbReference type="Gene3D" id="2.60.120.10">
    <property type="entry name" value="Jelly Rolls"/>
    <property type="match status" value="1"/>
</dbReference>
<gene>
    <name evidence="5" type="ORF">CLV62_10953</name>
</gene>
<dbReference type="PANTHER" id="PTHR43280:SF28">
    <property type="entry name" value="HTH-TYPE TRANSCRIPTIONAL ACTIVATOR RHAS"/>
    <property type="match status" value="1"/>
</dbReference>